<feature type="transmembrane region" description="Helical" evidence="2">
    <location>
        <begin position="6"/>
        <end position="24"/>
    </location>
</feature>
<reference evidence="3 4" key="1">
    <citation type="submission" date="2021-01" db="EMBL/GenBank/DDBJ databases">
        <title>Whole genome shotgun sequence of Actinoplanes deccanensis NBRC 13994.</title>
        <authorList>
            <person name="Komaki H."/>
            <person name="Tamura T."/>
        </authorList>
    </citation>
    <scope>NUCLEOTIDE SEQUENCE [LARGE SCALE GENOMIC DNA]</scope>
    <source>
        <strain evidence="3 4">NBRC 13994</strain>
    </source>
</reference>
<feature type="compositionally biased region" description="Basic residues" evidence="1">
    <location>
        <begin position="32"/>
        <end position="41"/>
    </location>
</feature>
<feature type="transmembrane region" description="Helical" evidence="2">
    <location>
        <begin position="189"/>
        <end position="207"/>
    </location>
</feature>
<feature type="transmembrane region" description="Helical" evidence="2">
    <location>
        <begin position="154"/>
        <end position="177"/>
    </location>
</feature>
<feature type="region of interest" description="Disordered" evidence="1">
    <location>
        <begin position="308"/>
        <end position="329"/>
    </location>
</feature>
<feature type="transmembrane region" description="Helical" evidence="2">
    <location>
        <begin position="243"/>
        <end position="266"/>
    </location>
</feature>
<dbReference type="EMBL" id="BOMI01000197">
    <property type="protein sequence ID" value="GID80639.1"/>
    <property type="molecule type" value="Genomic_DNA"/>
</dbReference>
<evidence type="ECO:0000256" key="2">
    <source>
        <dbReference type="SAM" id="Phobius"/>
    </source>
</evidence>
<feature type="transmembrane region" description="Helical" evidence="2">
    <location>
        <begin position="213"/>
        <end position="231"/>
    </location>
</feature>
<keyword evidence="2" id="KW-0812">Transmembrane</keyword>
<feature type="compositionally biased region" description="Low complexity" evidence="1">
    <location>
        <begin position="311"/>
        <end position="329"/>
    </location>
</feature>
<accession>A0ABQ3YKV4</accession>
<dbReference type="InterPro" id="IPR025450">
    <property type="entry name" value="YndJ-like"/>
</dbReference>
<gene>
    <name evidence="3" type="ORF">Ade02nite_92800</name>
</gene>
<protein>
    <recommendedName>
        <fullName evidence="5">YndJ family transporter</fullName>
    </recommendedName>
</protein>
<feature type="transmembrane region" description="Helical" evidence="2">
    <location>
        <begin position="124"/>
        <end position="142"/>
    </location>
</feature>
<dbReference type="Pfam" id="PF14158">
    <property type="entry name" value="YndJ"/>
    <property type="match status" value="1"/>
</dbReference>
<dbReference type="Proteomes" id="UP000609879">
    <property type="component" value="Unassembled WGS sequence"/>
</dbReference>
<feature type="transmembrane region" description="Helical" evidence="2">
    <location>
        <begin position="278"/>
        <end position="300"/>
    </location>
</feature>
<evidence type="ECO:0000256" key="1">
    <source>
        <dbReference type="SAM" id="MobiDB-lite"/>
    </source>
</evidence>
<evidence type="ECO:0008006" key="5">
    <source>
        <dbReference type="Google" id="ProtNLM"/>
    </source>
</evidence>
<keyword evidence="2" id="KW-1133">Transmembrane helix</keyword>
<feature type="transmembrane region" description="Helical" evidence="2">
    <location>
        <begin position="95"/>
        <end position="112"/>
    </location>
</feature>
<feature type="region of interest" description="Disordered" evidence="1">
    <location>
        <begin position="27"/>
        <end position="46"/>
    </location>
</feature>
<comment type="caution">
    <text evidence="3">The sequence shown here is derived from an EMBL/GenBank/DDBJ whole genome shotgun (WGS) entry which is preliminary data.</text>
</comment>
<keyword evidence="2" id="KW-0472">Membrane</keyword>
<evidence type="ECO:0000313" key="4">
    <source>
        <dbReference type="Proteomes" id="UP000609879"/>
    </source>
</evidence>
<proteinExistence type="predicted"/>
<keyword evidence="4" id="KW-1185">Reference proteome</keyword>
<sequence>MWALVNILITVGMLFVVPAGLRLADATPPASRRGRAGRPLRRGGAAEPLRGRFGGFLRGGAAGSVRGRAVEPVRLWLVGAVAGAASLWLPRGPFAVVLATVYGLAAAALALHAVRLRLAWRERIALVTALVSPAIAAGALIAERAGHRLFGFELGVLTLTVAHFHFAGFAAALIAGLHRRLAPGRPADTAVLAVPTGTLLVLAGYFTSEFVELAGALVLTAGMWAMGWSTWRHARTRVADRLTATLLAVSAVVLAASMALAVSWALGEATGLPHPSPAWMAATHGVANALGFAVCGLAAYTRLQPRTAEPEPTLAASESTASESTASGPAASEHAACGLAVSGPAVSGPAASGAALAGSALMGPSAGGWWRWAAGR</sequence>
<name>A0ABQ3YKV4_9ACTN</name>
<evidence type="ECO:0000313" key="3">
    <source>
        <dbReference type="EMBL" id="GID80639.1"/>
    </source>
</evidence>
<organism evidence="3 4">
    <name type="scientific">Paractinoplanes deccanensis</name>
    <dbReference type="NCBI Taxonomy" id="113561"/>
    <lineage>
        <taxon>Bacteria</taxon>
        <taxon>Bacillati</taxon>
        <taxon>Actinomycetota</taxon>
        <taxon>Actinomycetes</taxon>
        <taxon>Micromonosporales</taxon>
        <taxon>Micromonosporaceae</taxon>
        <taxon>Paractinoplanes</taxon>
    </lineage>
</organism>